<dbReference type="SUPFAM" id="SSF47616">
    <property type="entry name" value="GST C-terminal domain-like"/>
    <property type="match status" value="1"/>
</dbReference>
<name>A0A814U1P4_9BILA</name>
<comment type="catalytic activity">
    <reaction evidence="3">
        <text>RX + glutathione = an S-substituted glutathione + a halide anion + H(+)</text>
        <dbReference type="Rhea" id="RHEA:16437"/>
        <dbReference type="ChEBI" id="CHEBI:15378"/>
        <dbReference type="ChEBI" id="CHEBI:16042"/>
        <dbReference type="ChEBI" id="CHEBI:17792"/>
        <dbReference type="ChEBI" id="CHEBI:57925"/>
        <dbReference type="ChEBI" id="CHEBI:90779"/>
        <dbReference type="EC" id="2.5.1.18"/>
    </reaction>
</comment>
<evidence type="ECO:0000259" key="5">
    <source>
        <dbReference type="PROSITE" id="PS50405"/>
    </source>
</evidence>
<dbReference type="EMBL" id="CAJOBC010007491">
    <property type="protein sequence ID" value="CAF3933996.1"/>
    <property type="molecule type" value="Genomic_DNA"/>
</dbReference>
<evidence type="ECO:0000313" key="8">
    <source>
        <dbReference type="EMBL" id="CAF3705652.1"/>
    </source>
</evidence>
<dbReference type="Pfam" id="PF02798">
    <property type="entry name" value="GST_N"/>
    <property type="match status" value="1"/>
</dbReference>
<feature type="domain" description="GST C-terminal" evidence="5">
    <location>
        <begin position="84"/>
        <end position="210"/>
    </location>
</feature>
<dbReference type="PROSITE" id="PS50405">
    <property type="entry name" value="GST_CTER"/>
    <property type="match status" value="1"/>
</dbReference>
<reference evidence="7" key="1">
    <citation type="submission" date="2021-02" db="EMBL/GenBank/DDBJ databases">
        <authorList>
            <person name="Nowell W R."/>
        </authorList>
    </citation>
    <scope>NUCLEOTIDE SEQUENCE</scope>
</reference>
<dbReference type="Proteomes" id="UP000681722">
    <property type="component" value="Unassembled WGS sequence"/>
</dbReference>
<dbReference type="InterPro" id="IPR004045">
    <property type="entry name" value="Glutathione_S-Trfase_N"/>
</dbReference>
<evidence type="ECO:0000256" key="1">
    <source>
        <dbReference type="ARBA" id="ARBA00012452"/>
    </source>
</evidence>
<evidence type="ECO:0000256" key="2">
    <source>
        <dbReference type="ARBA" id="ARBA00022679"/>
    </source>
</evidence>
<feature type="domain" description="GST N-terminal" evidence="4">
    <location>
        <begin position="4"/>
        <end position="82"/>
    </location>
</feature>
<dbReference type="PANTHER" id="PTHR11571:SF224">
    <property type="entry name" value="HEMATOPOIETIC PROSTAGLANDIN D SYNTHASE"/>
    <property type="match status" value="1"/>
</dbReference>
<dbReference type="Pfam" id="PF14497">
    <property type="entry name" value="GST_C_3"/>
    <property type="match status" value="1"/>
</dbReference>
<dbReference type="Proteomes" id="UP000677228">
    <property type="component" value="Unassembled WGS sequence"/>
</dbReference>
<dbReference type="Proteomes" id="UP000682733">
    <property type="component" value="Unassembled WGS sequence"/>
</dbReference>
<dbReference type="Gene3D" id="1.20.1050.130">
    <property type="match status" value="1"/>
</dbReference>
<dbReference type="EMBL" id="CAJNOQ010007491">
    <property type="protein sequence ID" value="CAF1170254.1"/>
    <property type="molecule type" value="Genomic_DNA"/>
</dbReference>
<protein>
    <recommendedName>
        <fullName evidence="1">glutathione transferase</fullName>
        <ecNumber evidence="1">2.5.1.18</ecNumber>
    </recommendedName>
</protein>
<dbReference type="InterPro" id="IPR050213">
    <property type="entry name" value="GST_superfamily"/>
</dbReference>
<dbReference type="SFLD" id="SFLDG00363">
    <property type="entry name" value="AMPS_(cytGST):_Alpha-__Mu-__Pi"/>
    <property type="match status" value="1"/>
</dbReference>
<keyword evidence="10" id="KW-1185">Reference proteome</keyword>
<accession>A0A814U1P4</accession>
<dbReference type="PANTHER" id="PTHR11571">
    <property type="entry name" value="GLUTATHIONE S-TRANSFERASE"/>
    <property type="match status" value="1"/>
</dbReference>
<dbReference type="AlphaFoldDB" id="A0A814U1P4"/>
<comment type="caution">
    <text evidence="7">The sequence shown here is derived from an EMBL/GenBank/DDBJ whole genome shotgun (WGS) entry which is preliminary data.</text>
</comment>
<evidence type="ECO:0000313" key="7">
    <source>
        <dbReference type="EMBL" id="CAF1170254.1"/>
    </source>
</evidence>
<evidence type="ECO:0000313" key="9">
    <source>
        <dbReference type="EMBL" id="CAF3933996.1"/>
    </source>
</evidence>
<dbReference type="SFLD" id="SFLDS00019">
    <property type="entry name" value="Glutathione_Transferase_(cytos"/>
    <property type="match status" value="1"/>
</dbReference>
<dbReference type="InterPro" id="IPR040079">
    <property type="entry name" value="Glutathione_S-Trfase"/>
</dbReference>
<evidence type="ECO:0000256" key="3">
    <source>
        <dbReference type="ARBA" id="ARBA00047960"/>
    </source>
</evidence>
<evidence type="ECO:0000313" key="6">
    <source>
        <dbReference type="EMBL" id="CAF0928779.1"/>
    </source>
</evidence>
<dbReference type="InterPro" id="IPR036282">
    <property type="entry name" value="Glutathione-S-Trfase_C_sf"/>
</dbReference>
<dbReference type="EMBL" id="CAJOBA010004188">
    <property type="protein sequence ID" value="CAF3705652.1"/>
    <property type="molecule type" value="Genomic_DNA"/>
</dbReference>
<dbReference type="FunFam" id="1.20.1050.10:FF:000030">
    <property type="entry name" value="Glutathione S-transferase S1"/>
    <property type="match status" value="1"/>
</dbReference>
<dbReference type="InterPro" id="IPR036249">
    <property type="entry name" value="Thioredoxin-like_sf"/>
</dbReference>
<dbReference type="PROSITE" id="PS50404">
    <property type="entry name" value="GST_NTER"/>
    <property type="match status" value="1"/>
</dbReference>
<dbReference type="OrthoDB" id="414243at2759"/>
<proteinExistence type="predicted"/>
<keyword evidence="2" id="KW-0808">Transferase</keyword>
<dbReference type="InterPro" id="IPR010987">
    <property type="entry name" value="Glutathione-S-Trfase_C-like"/>
</dbReference>
<gene>
    <name evidence="7" type="ORF">GPM918_LOCUS22142</name>
    <name evidence="6" type="ORF">OVA965_LOCUS11034</name>
    <name evidence="9" type="ORF">SRO942_LOCUS22139</name>
    <name evidence="8" type="ORF">TMI583_LOCUS11030</name>
</gene>
<dbReference type="InterPro" id="IPR004046">
    <property type="entry name" value="GST_C"/>
</dbReference>
<dbReference type="Proteomes" id="UP000663829">
    <property type="component" value="Unassembled WGS sequence"/>
</dbReference>
<dbReference type="SUPFAM" id="SSF52833">
    <property type="entry name" value="Thioredoxin-like"/>
    <property type="match status" value="1"/>
</dbReference>
<organism evidence="7 10">
    <name type="scientific">Didymodactylos carnosus</name>
    <dbReference type="NCBI Taxonomy" id="1234261"/>
    <lineage>
        <taxon>Eukaryota</taxon>
        <taxon>Metazoa</taxon>
        <taxon>Spiralia</taxon>
        <taxon>Gnathifera</taxon>
        <taxon>Rotifera</taxon>
        <taxon>Eurotatoria</taxon>
        <taxon>Bdelloidea</taxon>
        <taxon>Philodinida</taxon>
        <taxon>Philodinidae</taxon>
        <taxon>Didymodactylos</taxon>
    </lineage>
</organism>
<dbReference type="CDD" id="cd03039">
    <property type="entry name" value="GST_N_Sigma_like"/>
    <property type="match status" value="1"/>
</dbReference>
<dbReference type="GO" id="GO:0004364">
    <property type="term" value="F:glutathione transferase activity"/>
    <property type="evidence" value="ECO:0007669"/>
    <property type="project" value="UniProtKB-EC"/>
</dbReference>
<dbReference type="EC" id="2.5.1.18" evidence="1"/>
<evidence type="ECO:0000313" key="10">
    <source>
        <dbReference type="Proteomes" id="UP000663829"/>
    </source>
</evidence>
<dbReference type="SFLD" id="SFLDG01205">
    <property type="entry name" value="AMPS.1"/>
    <property type="match status" value="1"/>
</dbReference>
<sequence>MAKNDITFYYFDLRARGEISRLILACGGKNYKDIRFNFEQWPEYKPKMILGQCPVLELENGLQLPQSLAVARYLARENNLAGKNNLESAQIDAVIDTQLDTYNKFLPQFFEEDETKKKEEMEKLLSVNMPILVENLQKLRQAYSGKNSKYFVGDSLTWADLFVFDSIQQLLHGLPGAKEKYADQFKEYLDPVTSDARLKEYLKSRPDFKVI</sequence>
<evidence type="ECO:0000259" key="4">
    <source>
        <dbReference type="PROSITE" id="PS50404"/>
    </source>
</evidence>
<dbReference type="EMBL" id="CAJNOK010004186">
    <property type="protein sequence ID" value="CAF0928779.1"/>
    <property type="molecule type" value="Genomic_DNA"/>
</dbReference>
<dbReference type="GO" id="GO:0006749">
    <property type="term" value="P:glutathione metabolic process"/>
    <property type="evidence" value="ECO:0007669"/>
    <property type="project" value="TreeGrafter"/>
</dbReference>